<reference evidence="1 2" key="1">
    <citation type="journal article" date="2005" name="Nature">
        <title>The map-based sequence of the rice genome.</title>
        <authorList>
            <consortium name="International rice genome sequencing project (IRGSP)"/>
            <person name="Matsumoto T."/>
            <person name="Wu J."/>
            <person name="Kanamori H."/>
            <person name="Katayose Y."/>
            <person name="Fujisawa M."/>
            <person name="Namiki N."/>
            <person name="Mizuno H."/>
            <person name="Yamamoto K."/>
            <person name="Antonio B.A."/>
            <person name="Baba T."/>
            <person name="Sakata K."/>
            <person name="Nagamura Y."/>
            <person name="Aoki H."/>
            <person name="Arikawa K."/>
            <person name="Arita K."/>
            <person name="Bito T."/>
            <person name="Chiden Y."/>
            <person name="Fujitsuka N."/>
            <person name="Fukunaka R."/>
            <person name="Hamada M."/>
            <person name="Harada C."/>
            <person name="Hayashi A."/>
            <person name="Hijishita S."/>
            <person name="Honda M."/>
            <person name="Hosokawa S."/>
            <person name="Ichikawa Y."/>
            <person name="Idonuma A."/>
            <person name="Iijima M."/>
            <person name="Ikeda M."/>
            <person name="Ikeno M."/>
            <person name="Ito K."/>
            <person name="Ito S."/>
            <person name="Ito T."/>
            <person name="Ito Y."/>
            <person name="Ito Y."/>
            <person name="Iwabuchi A."/>
            <person name="Kamiya K."/>
            <person name="Karasawa W."/>
            <person name="Kurita K."/>
            <person name="Katagiri S."/>
            <person name="Kikuta A."/>
            <person name="Kobayashi H."/>
            <person name="Kobayashi N."/>
            <person name="Machita K."/>
            <person name="Maehara T."/>
            <person name="Masukawa M."/>
            <person name="Mizubayashi T."/>
            <person name="Mukai Y."/>
            <person name="Nagasaki H."/>
            <person name="Nagata Y."/>
            <person name="Naito S."/>
            <person name="Nakashima M."/>
            <person name="Nakama Y."/>
            <person name="Nakamichi Y."/>
            <person name="Nakamura M."/>
            <person name="Meguro A."/>
            <person name="Negishi M."/>
            <person name="Ohta I."/>
            <person name="Ohta T."/>
            <person name="Okamoto M."/>
            <person name="Ono N."/>
            <person name="Saji S."/>
            <person name="Sakaguchi M."/>
            <person name="Sakai K."/>
            <person name="Shibata M."/>
            <person name="Shimokawa T."/>
            <person name="Song J."/>
            <person name="Takazaki Y."/>
            <person name="Terasawa K."/>
            <person name="Tsugane M."/>
            <person name="Tsuji K."/>
            <person name="Ueda S."/>
            <person name="Waki K."/>
            <person name="Yamagata H."/>
            <person name="Yamamoto M."/>
            <person name="Yamamoto S."/>
            <person name="Yamane H."/>
            <person name="Yoshiki S."/>
            <person name="Yoshihara R."/>
            <person name="Yukawa K."/>
            <person name="Zhong H."/>
            <person name="Yano M."/>
            <person name="Yuan Q."/>
            <person name="Ouyang S."/>
            <person name="Liu J."/>
            <person name="Jones K.M."/>
            <person name="Gansberger K."/>
            <person name="Moffat K."/>
            <person name="Hill J."/>
            <person name="Bera J."/>
            <person name="Fadrosh D."/>
            <person name="Jin S."/>
            <person name="Johri S."/>
            <person name="Kim M."/>
            <person name="Overton L."/>
            <person name="Reardon M."/>
            <person name="Tsitrin T."/>
            <person name="Vuong H."/>
            <person name="Weaver B."/>
            <person name="Ciecko A."/>
            <person name="Tallon L."/>
            <person name="Jackson J."/>
            <person name="Pai G."/>
            <person name="Aken S.V."/>
            <person name="Utterback T."/>
            <person name="Reidmuller S."/>
            <person name="Feldblyum T."/>
            <person name="Hsiao J."/>
            <person name="Zismann V."/>
            <person name="Iobst S."/>
            <person name="de Vazeille A.R."/>
            <person name="Buell C.R."/>
            <person name="Ying K."/>
            <person name="Li Y."/>
            <person name="Lu T."/>
            <person name="Huang Y."/>
            <person name="Zhao Q."/>
            <person name="Feng Q."/>
            <person name="Zhang L."/>
            <person name="Zhu J."/>
            <person name="Weng Q."/>
            <person name="Mu J."/>
            <person name="Lu Y."/>
            <person name="Fan D."/>
            <person name="Liu Y."/>
            <person name="Guan J."/>
            <person name="Zhang Y."/>
            <person name="Yu S."/>
            <person name="Liu X."/>
            <person name="Zhang Y."/>
            <person name="Hong G."/>
            <person name="Han B."/>
            <person name="Choisne N."/>
            <person name="Demange N."/>
            <person name="Orjeda G."/>
            <person name="Samain S."/>
            <person name="Cattolico L."/>
            <person name="Pelletier E."/>
            <person name="Couloux A."/>
            <person name="Segurens B."/>
            <person name="Wincker P."/>
            <person name="D'Hont A."/>
            <person name="Scarpelli C."/>
            <person name="Weissenbach J."/>
            <person name="Salanoubat M."/>
            <person name="Quetier F."/>
            <person name="Yu Y."/>
            <person name="Kim H.R."/>
            <person name="Rambo T."/>
            <person name="Currie J."/>
            <person name="Collura K."/>
            <person name="Luo M."/>
            <person name="Yang T."/>
            <person name="Ammiraju J.S.S."/>
            <person name="Engler F."/>
            <person name="Soderlund C."/>
            <person name="Wing R.A."/>
            <person name="Palmer L.E."/>
            <person name="de la Bastide M."/>
            <person name="Spiegel L."/>
            <person name="Nascimento L."/>
            <person name="Zutavern T."/>
            <person name="O'Shaughnessy A."/>
            <person name="Dike S."/>
            <person name="Dedhia N."/>
            <person name="Preston R."/>
            <person name="Balija V."/>
            <person name="McCombie W.R."/>
            <person name="Chow T."/>
            <person name="Chen H."/>
            <person name="Chung M."/>
            <person name="Chen C."/>
            <person name="Shaw J."/>
            <person name="Wu H."/>
            <person name="Hsiao K."/>
            <person name="Chao Y."/>
            <person name="Chu M."/>
            <person name="Cheng C."/>
            <person name="Hour A."/>
            <person name="Lee P."/>
            <person name="Lin S."/>
            <person name="Lin Y."/>
            <person name="Liou J."/>
            <person name="Liu S."/>
            <person name="Hsing Y."/>
            <person name="Raghuvanshi S."/>
            <person name="Mohanty A."/>
            <person name="Bharti A.K."/>
            <person name="Gaur A."/>
            <person name="Gupta V."/>
            <person name="Kumar D."/>
            <person name="Ravi V."/>
            <person name="Vij S."/>
            <person name="Kapur A."/>
            <person name="Khurana P."/>
            <person name="Khurana P."/>
            <person name="Khurana J.P."/>
            <person name="Tyagi A.K."/>
            <person name="Gaikwad K."/>
            <person name="Singh A."/>
            <person name="Dalal V."/>
            <person name="Srivastava S."/>
            <person name="Dixit A."/>
            <person name="Pal A.K."/>
            <person name="Ghazi I.A."/>
            <person name="Yadav M."/>
            <person name="Pandit A."/>
            <person name="Bhargava A."/>
            <person name="Sureshbabu K."/>
            <person name="Batra K."/>
            <person name="Sharma T.R."/>
            <person name="Mohapatra T."/>
            <person name="Singh N.K."/>
            <person name="Messing J."/>
            <person name="Nelson A.B."/>
            <person name="Fuks G."/>
            <person name="Kavchok S."/>
            <person name="Keizer G."/>
            <person name="Linton E."/>
            <person name="Llaca V."/>
            <person name="Song R."/>
            <person name="Tanyolac B."/>
            <person name="Young S."/>
            <person name="Ho-Il K."/>
            <person name="Hahn J.H."/>
            <person name="Sangsakoo G."/>
            <person name="Vanavichit A."/>
            <person name="de Mattos Luiz.A.T."/>
            <person name="Zimmer P.D."/>
            <person name="Malone G."/>
            <person name="Dellagostin O."/>
            <person name="de Oliveira A.C."/>
            <person name="Bevan M."/>
            <person name="Bancroft I."/>
            <person name="Minx P."/>
            <person name="Cordum H."/>
            <person name="Wilson R."/>
            <person name="Cheng Z."/>
            <person name="Jin W."/>
            <person name="Jiang J."/>
            <person name="Leong S.A."/>
            <person name="Iwama H."/>
            <person name="Gojobori T."/>
            <person name="Itoh T."/>
            <person name="Niimura Y."/>
            <person name="Fujii Y."/>
            <person name="Habara T."/>
            <person name="Sakai H."/>
            <person name="Sato Y."/>
            <person name="Wilson G."/>
            <person name="Kumar K."/>
            <person name="McCouch S."/>
            <person name="Juretic N."/>
            <person name="Hoen D."/>
            <person name="Wright S."/>
            <person name="Bruskiewich R."/>
            <person name="Bureau T."/>
            <person name="Miyao A."/>
            <person name="Hirochika H."/>
            <person name="Nishikawa T."/>
            <person name="Kadowaki K."/>
            <person name="Sugiura M."/>
            <person name="Burr B."/>
            <person name="Sasaki T."/>
        </authorList>
    </citation>
    <scope>NUCLEOTIDE SEQUENCE [LARGE SCALE GENOMIC DNA]</scope>
    <source>
        <strain evidence="2">cv. Nipponbare</strain>
    </source>
</reference>
<dbReference type="Gramene" id="Os04t0667100-01">
    <property type="protein sequence ID" value="Os04t0667100-01"/>
    <property type="gene ID" value="Os04g0667100"/>
</dbReference>
<accession>A0A0P0WGA8</accession>
<sequence>MCIIHLMDPPHLDRGLQRRSQVRRRISIHSCTLQRLEMDYMDPVSGPGEEKPLGIGSVPTYVRWERVVCDVAPHLHHAQVAILYES</sequence>
<dbReference type="Gramene" id="Os04t0667100-02">
    <property type="protein sequence ID" value="Os04t0667100-02"/>
    <property type="gene ID" value="Os04g0667100"/>
</dbReference>
<protein>
    <submittedName>
        <fullName evidence="1">Os04g0667100 protein</fullName>
    </submittedName>
</protein>
<dbReference type="EMBL" id="AP008210">
    <property type="protein sequence ID" value="BAF16098.1"/>
    <property type="molecule type" value="Genomic_DNA"/>
</dbReference>
<gene>
    <name evidence="1" type="ordered locus">Os04g0667100</name>
</gene>
<reference evidence="2" key="2">
    <citation type="journal article" date="2008" name="Nucleic Acids Res.">
        <title>The rice annotation project database (RAP-DB): 2008 update.</title>
        <authorList>
            <consortium name="The rice annotation project (RAP)"/>
        </authorList>
    </citation>
    <scope>GENOME REANNOTATION</scope>
    <source>
        <strain evidence="2">cv. Nipponbare</strain>
    </source>
</reference>
<dbReference type="AlphaFoldDB" id="A0A0P0WGA8"/>
<dbReference type="OMA" id="QVAILYE"/>
<organism evidence="1 2">
    <name type="scientific">Oryza sativa subsp. japonica</name>
    <name type="common">Rice</name>
    <dbReference type="NCBI Taxonomy" id="39947"/>
    <lineage>
        <taxon>Eukaryota</taxon>
        <taxon>Viridiplantae</taxon>
        <taxon>Streptophyta</taxon>
        <taxon>Embryophyta</taxon>
        <taxon>Tracheophyta</taxon>
        <taxon>Spermatophyta</taxon>
        <taxon>Magnoliopsida</taxon>
        <taxon>Liliopsida</taxon>
        <taxon>Poales</taxon>
        <taxon>Poaceae</taxon>
        <taxon>BOP clade</taxon>
        <taxon>Oryzoideae</taxon>
        <taxon>Oryzeae</taxon>
        <taxon>Oryzinae</taxon>
        <taxon>Oryza</taxon>
        <taxon>Oryza sativa</taxon>
    </lineage>
</organism>
<dbReference type="Proteomes" id="UP000000763">
    <property type="component" value="Chromosome 4"/>
</dbReference>
<dbReference type="KEGG" id="dosa:Os04g0667100"/>
<name>A0A0P0WGA8_ORYSJ</name>
<proteinExistence type="predicted"/>
<evidence type="ECO:0000313" key="1">
    <source>
        <dbReference type="EMBL" id="BAF16098.1"/>
    </source>
</evidence>
<evidence type="ECO:0000313" key="2">
    <source>
        <dbReference type="Proteomes" id="UP000000763"/>
    </source>
</evidence>